<dbReference type="GO" id="GO:0001682">
    <property type="term" value="P:tRNA 5'-leader removal"/>
    <property type="evidence" value="ECO:0007669"/>
    <property type="project" value="UniProtKB-UniRule"/>
</dbReference>
<keyword evidence="6 7" id="KW-0694">RNA-binding</keyword>
<comment type="function">
    <text evidence="1 7">RNaseP catalyzes the removal of the 5'-leader sequence from pre-tRNA to produce the mature 5'-terminus. It can also cleave other RNA substrates such as 4.5S RNA. The protein component plays an auxiliary but essential role in vivo by binding to the 5'-leader sequence and broadening the substrate specificity of the ribozyme.</text>
</comment>
<comment type="subunit">
    <text evidence="7">Consists of a catalytic RNA component (M1 or rnpB) and a protein subunit.</text>
</comment>
<dbReference type="Gene3D" id="3.30.230.10">
    <property type="match status" value="1"/>
</dbReference>
<evidence type="ECO:0000256" key="1">
    <source>
        <dbReference type="ARBA" id="ARBA00002663"/>
    </source>
</evidence>
<dbReference type="NCBIfam" id="TIGR00188">
    <property type="entry name" value="rnpA"/>
    <property type="match status" value="1"/>
</dbReference>
<dbReference type="GO" id="GO:0004526">
    <property type="term" value="F:ribonuclease P activity"/>
    <property type="evidence" value="ECO:0007669"/>
    <property type="project" value="UniProtKB-UniRule"/>
</dbReference>
<evidence type="ECO:0000256" key="4">
    <source>
        <dbReference type="ARBA" id="ARBA00022759"/>
    </source>
</evidence>
<reference evidence="9" key="1">
    <citation type="submission" date="2019-04" db="EMBL/GenBank/DDBJ databases">
        <title>Evolution of Biomass-Degrading Anaerobic Consortia Revealed by Metagenomics.</title>
        <authorList>
            <person name="Peng X."/>
        </authorList>
    </citation>
    <scope>NUCLEOTIDE SEQUENCE</scope>
    <source>
        <strain evidence="9">SIG141</strain>
    </source>
</reference>
<sequence length="127" mass="14705">MTTAPTFKKEERIVSNLLIETLFEKGNSQSLSAYPLRAVYLRTEHRKGCAPVQLLISVPKKKFKHAVDRNRVKRQIREAYRKNKALLEGTVDEGQMLLIAIIWLSDKHYATNEVEKRVINLLKQMAK</sequence>
<dbReference type="InterPro" id="IPR014721">
    <property type="entry name" value="Ribsml_uS5_D2-typ_fold_subgr"/>
</dbReference>
<evidence type="ECO:0000256" key="6">
    <source>
        <dbReference type="ARBA" id="ARBA00022884"/>
    </source>
</evidence>
<dbReference type="Pfam" id="PF00825">
    <property type="entry name" value="Ribonuclease_P"/>
    <property type="match status" value="1"/>
</dbReference>
<keyword evidence="5 7" id="KW-0378">Hydrolase</keyword>
<dbReference type="PANTHER" id="PTHR33992:SF1">
    <property type="entry name" value="RIBONUCLEASE P PROTEIN COMPONENT"/>
    <property type="match status" value="1"/>
</dbReference>
<dbReference type="InterPro" id="IPR020568">
    <property type="entry name" value="Ribosomal_Su5_D2-typ_SF"/>
</dbReference>
<keyword evidence="3 7" id="KW-0540">Nuclease</keyword>
<evidence type="ECO:0000256" key="8">
    <source>
        <dbReference type="NCBIfam" id="TIGR00188"/>
    </source>
</evidence>
<dbReference type="AlphaFoldDB" id="A0A928BT25"/>
<dbReference type="GO" id="GO:0000049">
    <property type="term" value="F:tRNA binding"/>
    <property type="evidence" value="ECO:0007669"/>
    <property type="project" value="UniProtKB-UniRule"/>
</dbReference>
<dbReference type="SUPFAM" id="SSF54211">
    <property type="entry name" value="Ribosomal protein S5 domain 2-like"/>
    <property type="match status" value="1"/>
</dbReference>
<comment type="similarity">
    <text evidence="7">Belongs to the RnpA family.</text>
</comment>
<evidence type="ECO:0000256" key="3">
    <source>
        <dbReference type="ARBA" id="ARBA00022722"/>
    </source>
</evidence>
<name>A0A928BT25_XYLRU</name>
<dbReference type="GO" id="GO:0030677">
    <property type="term" value="C:ribonuclease P complex"/>
    <property type="evidence" value="ECO:0007669"/>
    <property type="project" value="TreeGrafter"/>
</dbReference>
<evidence type="ECO:0000256" key="2">
    <source>
        <dbReference type="ARBA" id="ARBA00022694"/>
    </source>
</evidence>
<protein>
    <recommendedName>
        <fullName evidence="7 8">Ribonuclease P protein component</fullName>
        <shortName evidence="7">RNase P protein</shortName>
        <shortName evidence="7">RNaseP protein</shortName>
        <ecNumber evidence="7 8">3.1.26.5</ecNumber>
    </recommendedName>
    <alternativeName>
        <fullName evidence="7">Protein C5</fullName>
    </alternativeName>
</protein>
<dbReference type="EC" id="3.1.26.5" evidence="7 8"/>
<dbReference type="GO" id="GO:0042781">
    <property type="term" value="F:3'-tRNA processing endoribonuclease activity"/>
    <property type="evidence" value="ECO:0007669"/>
    <property type="project" value="TreeGrafter"/>
</dbReference>
<gene>
    <name evidence="7 9" type="primary">rnpA</name>
    <name evidence="9" type="ORF">E7102_06915</name>
</gene>
<dbReference type="PANTHER" id="PTHR33992">
    <property type="entry name" value="RIBONUCLEASE P PROTEIN COMPONENT"/>
    <property type="match status" value="1"/>
</dbReference>
<evidence type="ECO:0000256" key="7">
    <source>
        <dbReference type="HAMAP-Rule" id="MF_00227"/>
    </source>
</evidence>
<proteinExistence type="inferred from homology"/>
<keyword evidence="2 7" id="KW-0819">tRNA processing</keyword>
<comment type="caution">
    <text evidence="9">The sequence shown here is derived from an EMBL/GenBank/DDBJ whole genome shotgun (WGS) entry which is preliminary data.</text>
</comment>
<evidence type="ECO:0000256" key="5">
    <source>
        <dbReference type="ARBA" id="ARBA00022801"/>
    </source>
</evidence>
<dbReference type="HAMAP" id="MF_00227">
    <property type="entry name" value="RNase_P"/>
    <property type="match status" value="1"/>
</dbReference>
<keyword evidence="4 7" id="KW-0255">Endonuclease</keyword>
<evidence type="ECO:0000313" key="10">
    <source>
        <dbReference type="Proteomes" id="UP000763088"/>
    </source>
</evidence>
<evidence type="ECO:0000313" key="9">
    <source>
        <dbReference type="EMBL" id="MBE6266183.1"/>
    </source>
</evidence>
<dbReference type="PROSITE" id="PS00648">
    <property type="entry name" value="RIBONUCLEASE_P"/>
    <property type="match status" value="1"/>
</dbReference>
<dbReference type="InterPro" id="IPR020539">
    <property type="entry name" value="RNase_P_CS"/>
</dbReference>
<accession>A0A928BT25</accession>
<organism evidence="9 10">
    <name type="scientific">Xylanibacter ruminicola</name>
    <name type="common">Prevotella ruminicola</name>
    <dbReference type="NCBI Taxonomy" id="839"/>
    <lineage>
        <taxon>Bacteria</taxon>
        <taxon>Pseudomonadati</taxon>
        <taxon>Bacteroidota</taxon>
        <taxon>Bacteroidia</taxon>
        <taxon>Bacteroidales</taxon>
        <taxon>Prevotellaceae</taxon>
        <taxon>Xylanibacter</taxon>
    </lineage>
</organism>
<dbReference type="Proteomes" id="UP000763088">
    <property type="component" value="Unassembled WGS sequence"/>
</dbReference>
<comment type="catalytic activity">
    <reaction evidence="7">
        <text>Endonucleolytic cleavage of RNA, removing 5'-extranucleotides from tRNA precursor.</text>
        <dbReference type="EC" id="3.1.26.5"/>
    </reaction>
</comment>
<dbReference type="EMBL" id="SUYD01000007">
    <property type="protein sequence ID" value="MBE6266183.1"/>
    <property type="molecule type" value="Genomic_DNA"/>
</dbReference>
<dbReference type="InterPro" id="IPR000100">
    <property type="entry name" value="RNase_P"/>
</dbReference>